<dbReference type="PANTHER" id="PTHR45846:SF1">
    <property type="entry name" value="TRNA-DIHYDROURIDINE(47) SYNTHASE [NAD(P)(+)]-LIKE"/>
    <property type="match status" value="1"/>
</dbReference>
<evidence type="ECO:0000256" key="1">
    <source>
        <dbReference type="ARBA" id="ARBA00022664"/>
    </source>
</evidence>
<sequence>MRIAVGEPHAKKIKLDDTVGNQDEQRMKLEQQRLCPSIVQECPSKCFFGDKCKFLHNTEKYMLGKHEDIGPHCYLYETLANAKAGSPAVLPNLTWEGKVLVSNSLLKELQIQLHTNRFLFEKSERYLKLLNKS</sequence>
<proteinExistence type="predicted"/>
<evidence type="ECO:0000313" key="4">
    <source>
        <dbReference type="EMBL" id="CAJ0925892.1"/>
    </source>
</evidence>
<evidence type="ECO:0000256" key="2">
    <source>
        <dbReference type="PROSITE-ProRule" id="PRU00723"/>
    </source>
</evidence>
<name>A0ABN9KVN3_9NEOB</name>
<dbReference type="Pfam" id="PF25585">
    <property type="entry name" value="zf-CCCH_DUS3L"/>
    <property type="match status" value="1"/>
</dbReference>
<organism evidence="4 5">
    <name type="scientific">Ranitomeya imitator</name>
    <name type="common">mimic poison frog</name>
    <dbReference type="NCBI Taxonomy" id="111125"/>
    <lineage>
        <taxon>Eukaryota</taxon>
        <taxon>Metazoa</taxon>
        <taxon>Chordata</taxon>
        <taxon>Craniata</taxon>
        <taxon>Vertebrata</taxon>
        <taxon>Euteleostomi</taxon>
        <taxon>Amphibia</taxon>
        <taxon>Batrachia</taxon>
        <taxon>Anura</taxon>
        <taxon>Neobatrachia</taxon>
        <taxon>Hyloidea</taxon>
        <taxon>Dendrobatidae</taxon>
        <taxon>Dendrobatinae</taxon>
        <taxon>Ranitomeya</taxon>
    </lineage>
</organism>
<keyword evidence="1" id="KW-0507">mRNA processing</keyword>
<keyword evidence="2" id="KW-0863">Zinc-finger</keyword>
<dbReference type="Proteomes" id="UP001176940">
    <property type="component" value="Unassembled WGS sequence"/>
</dbReference>
<keyword evidence="2" id="KW-0862">Zinc</keyword>
<protein>
    <recommendedName>
        <fullName evidence="3">C3H1-type domain-containing protein</fullName>
    </recommendedName>
</protein>
<accession>A0ABN9KVN3</accession>
<evidence type="ECO:0000313" key="5">
    <source>
        <dbReference type="Proteomes" id="UP001176940"/>
    </source>
</evidence>
<dbReference type="InterPro" id="IPR000571">
    <property type="entry name" value="Znf_CCCH"/>
</dbReference>
<reference evidence="4" key="1">
    <citation type="submission" date="2023-07" db="EMBL/GenBank/DDBJ databases">
        <authorList>
            <person name="Stuckert A."/>
        </authorList>
    </citation>
    <scope>NUCLEOTIDE SEQUENCE</scope>
</reference>
<comment type="caution">
    <text evidence="4">The sequence shown here is derived from an EMBL/GenBank/DDBJ whole genome shotgun (WGS) entry which is preliminary data.</text>
</comment>
<keyword evidence="2" id="KW-0479">Metal-binding</keyword>
<dbReference type="PANTHER" id="PTHR45846">
    <property type="entry name" value="TRNA-DIHYDROURIDINE(47) SYNTHASE [NAD(P)(+)]-LIKE"/>
    <property type="match status" value="1"/>
</dbReference>
<feature type="zinc finger region" description="C3H1-type" evidence="2">
    <location>
        <begin position="29"/>
        <end position="59"/>
    </location>
</feature>
<dbReference type="EMBL" id="CAUEEQ010003714">
    <property type="protein sequence ID" value="CAJ0925892.1"/>
    <property type="molecule type" value="Genomic_DNA"/>
</dbReference>
<feature type="domain" description="C3H1-type" evidence="3">
    <location>
        <begin position="29"/>
        <end position="59"/>
    </location>
</feature>
<gene>
    <name evidence="4" type="ORF">RIMI_LOCUS2622682</name>
</gene>
<evidence type="ECO:0000259" key="3">
    <source>
        <dbReference type="PROSITE" id="PS50103"/>
    </source>
</evidence>
<dbReference type="PROSITE" id="PS50103">
    <property type="entry name" value="ZF_C3H1"/>
    <property type="match status" value="1"/>
</dbReference>
<keyword evidence="5" id="KW-1185">Reference proteome</keyword>